<dbReference type="Gene3D" id="3.40.50.150">
    <property type="entry name" value="Vaccinia Virus protein VP39"/>
    <property type="match status" value="1"/>
</dbReference>
<dbReference type="PANTHER" id="PTHR34203:SF15">
    <property type="entry name" value="SLL1173 PROTEIN"/>
    <property type="match status" value="1"/>
</dbReference>
<dbReference type="CDD" id="cd02440">
    <property type="entry name" value="AdoMet_MTases"/>
    <property type="match status" value="1"/>
</dbReference>
<evidence type="ECO:0000259" key="2">
    <source>
        <dbReference type="Pfam" id="PF05050"/>
    </source>
</evidence>
<feature type="domain" description="Methyltransferase FkbM" evidence="2">
    <location>
        <begin position="151"/>
        <end position="342"/>
    </location>
</feature>
<feature type="region of interest" description="Disordered" evidence="1">
    <location>
        <begin position="444"/>
        <end position="477"/>
    </location>
</feature>
<gene>
    <name evidence="3" type="ORF">SAMN05216466_106376</name>
</gene>
<reference evidence="3 4" key="1">
    <citation type="submission" date="2016-10" db="EMBL/GenBank/DDBJ databases">
        <authorList>
            <person name="de Groot N.N."/>
        </authorList>
    </citation>
    <scope>NUCLEOTIDE SEQUENCE [LARGE SCALE GENOMIC DNA]</scope>
    <source>
        <strain evidence="3 4">LMG 2247</strain>
    </source>
</reference>
<dbReference type="EMBL" id="FNCJ01000006">
    <property type="protein sequence ID" value="SDH01692.1"/>
    <property type="molecule type" value="Genomic_DNA"/>
</dbReference>
<name>A0A1G7YYQ7_9BURK</name>
<sequence length="501" mass="55212">MAGGKVTAPTLEQEHWVVYTDLEHDALRSDLEAQAACVGMFPEVAFAPLGAVNDACIDRAGAQRGKGRGGRIVLLRAEDLISIASLAELAAPAASHKPDSEEDLTCYTLPNQMEIFHLKAYETRYLYDEVFLQKNYVKNGIELRDGDVVFDIGANIGLFSLFVSQRCKGSRIFAFEPSPVTFQVLRANLERHVPDAIALPVGIDDRDRSGDFTFYPHSSVFSGFHPDERGQAALRAIITSELGAHEKLRGLDISEHVEAILQRRFERQTYHCQLRSLSSLIREYGIERIDLLKIDAEKCEEAILAGIEPDDWSRIRQIAVELDERDESVGARVRDLLARKGFTVSLAGEPMLCDSGRCNIYGRRADGAGRNATRRHEATMQQGIRVLTRICSRTALTSREQLIVMICPSSAGFIASMPSGFPAAIEQRLAQALRAYPHVLVRETDGSGRSAGRSVDRTARRGGDDSGVTDRDPKHGGKALLDALHATNWNAASVTRNEEIA</sequence>
<dbReference type="InterPro" id="IPR052514">
    <property type="entry name" value="SAM-dependent_MTase"/>
</dbReference>
<dbReference type="GO" id="GO:0032259">
    <property type="term" value="P:methylation"/>
    <property type="evidence" value="ECO:0007669"/>
    <property type="project" value="UniProtKB-KW"/>
</dbReference>
<keyword evidence="3" id="KW-0808">Transferase</keyword>
<dbReference type="Proteomes" id="UP000199706">
    <property type="component" value="Unassembled WGS sequence"/>
</dbReference>
<evidence type="ECO:0000256" key="1">
    <source>
        <dbReference type="SAM" id="MobiDB-lite"/>
    </source>
</evidence>
<feature type="compositionally biased region" description="Basic and acidic residues" evidence="1">
    <location>
        <begin position="454"/>
        <end position="475"/>
    </location>
</feature>
<dbReference type="InterPro" id="IPR006342">
    <property type="entry name" value="FkbM_mtfrase"/>
</dbReference>
<dbReference type="SUPFAM" id="SSF53335">
    <property type="entry name" value="S-adenosyl-L-methionine-dependent methyltransferases"/>
    <property type="match status" value="1"/>
</dbReference>
<dbReference type="PANTHER" id="PTHR34203">
    <property type="entry name" value="METHYLTRANSFERASE, FKBM FAMILY PROTEIN"/>
    <property type="match status" value="1"/>
</dbReference>
<evidence type="ECO:0000313" key="3">
    <source>
        <dbReference type="EMBL" id="SDH01692.1"/>
    </source>
</evidence>
<dbReference type="AlphaFoldDB" id="A0A1G7YYQ7"/>
<dbReference type="NCBIfam" id="TIGR01444">
    <property type="entry name" value="fkbM_fam"/>
    <property type="match status" value="1"/>
</dbReference>
<dbReference type="Pfam" id="PF05050">
    <property type="entry name" value="Methyltransf_21"/>
    <property type="match status" value="1"/>
</dbReference>
<keyword evidence="3" id="KW-0489">Methyltransferase</keyword>
<protein>
    <submittedName>
        <fullName evidence="3">Methyltransferase, FkbM family</fullName>
    </submittedName>
</protein>
<evidence type="ECO:0000313" key="4">
    <source>
        <dbReference type="Proteomes" id="UP000199706"/>
    </source>
</evidence>
<organism evidence="3 4">
    <name type="scientific">Paraburkholderia phenazinium</name>
    <dbReference type="NCBI Taxonomy" id="60549"/>
    <lineage>
        <taxon>Bacteria</taxon>
        <taxon>Pseudomonadati</taxon>
        <taxon>Pseudomonadota</taxon>
        <taxon>Betaproteobacteria</taxon>
        <taxon>Burkholderiales</taxon>
        <taxon>Burkholderiaceae</taxon>
        <taxon>Paraburkholderia</taxon>
    </lineage>
</organism>
<accession>A0A1G7YYQ7</accession>
<dbReference type="InterPro" id="IPR029063">
    <property type="entry name" value="SAM-dependent_MTases_sf"/>
</dbReference>
<proteinExistence type="predicted"/>
<dbReference type="GO" id="GO:0008168">
    <property type="term" value="F:methyltransferase activity"/>
    <property type="evidence" value="ECO:0007669"/>
    <property type="project" value="UniProtKB-KW"/>
</dbReference>